<feature type="compositionally biased region" description="Polar residues" evidence="1">
    <location>
        <begin position="820"/>
        <end position="833"/>
    </location>
</feature>
<feature type="compositionally biased region" description="Polar residues" evidence="1">
    <location>
        <begin position="791"/>
        <end position="800"/>
    </location>
</feature>
<feature type="compositionally biased region" description="Basic and acidic residues" evidence="1">
    <location>
        <begin position="177"/>
        <end position="186"/>
    </location>
</feature>
<feature type="compositionally biased region" description="Basic and acidic residues" evidence="1">
    <location>
        <begin position="108"/>
        <end position="134"/>
    </location>
</feature>
<organism evidence="2 3">
    <name type="scientific">Phytophthora pseudosyringae</name>
    <dbReference type="NCBI Taxonomy" id="221518"/>
    <lineage>
        <taxon>Eukaryota</taxon>
        <taxon>Sar</taxon>
        <taxon>Stramenopiles</taxon>
        <taxon>Oomycota</taxon>
        <taxon>Peronosporomycetes</taxon>
        <taxon>Peronosporales</taxon>
        <taxon>Peronosporaceae</taxon>
        <taxon>Phytophthora</taxon>
    </lineage>
</organism>
<protein>
    <submittedName>
        <fullName evidence="2">Uncharacterized protein</fullName>
    </submittedName>
</protein>
<feature type="compositionally biased region" description="Basic and acidic residues" evidence="1">
    <location>
        <begin position="276"/>
        <end position="285"/>
    </location>
</feature>
<dbReference type="Proteomes" id="UP000694044">
    <property type="component" value="Unassembled WGS sequence"/>
</dbReference>
<feature type="compositionally biased region" description="Basic and acidic residues" evidence="1">
    <location>
        <begin position="43"/>
        <end position="59"/>
    </location>
</feature>
<evidence type="ECO:0000313" key="2">
    <source>
        <dbReference type="EMBL" id="KAG7377985.1"/>
    </source>
</evidence>
<name>A0A8T1VAE6_9STRA</name>
<feature type="compositionally biased region" description="Basic and acidic residues" evidence="1">
    <location>
        <begin position="834"/>
        <end position="852"/>
    </location>
</feature>
<proteinExistence type="predicted"/>
<dbReference type="EMBL" id="JAGDFM010000463">
    <property type="protein sequence ID" value="KAG7377985.1"/>
    <property type="molecule type" value="Genomic_DNA"/>
</dbReference>
<comment type="caution">
    <text evidence="2">The sequence shown here is derived from an EMBL/GenBank/DDBJ whole genome shotgun (WGS) entry which is preliminary data.</text>
</comment>
<keyword evidence="3" id="KW-1185">Reference proteome</keyword>
<sequence length="1135" mass="125271">MAEVEAKSEVLLVKKSLPWLKRLQGALDDDDSSDSSSQPTEATPKKAERKKPEKEEGAGSRRRVKKKRLRLQEGDSGSDDASSEGSGDAKERKRRRAKKSVKTRRKRSMEVGAKDSNKAEPRVDSTKGKAAALREQRVQKLHALRVTNGEHGKMAAFKLKRQESAEVFREKERNRMRAIRAVRDAQKVSTGAEADVEDEGKPRRRPRSRAGADKGTADKSAKRKRRAAALKKEDSKTEQTDSPTVDEDKVSASVQPDRDDESEGNSSAGAKAVPVELRKHEDIKMEGLVASPESVKLENKEGGSSAATRNTPVKPEGSVGESYAAIKGTYSTPATTETSVKAEVNISEGAKSECTTQDMPEDADTTKRSPASTFGDALVKPSKPEEQVKTESPVEIEGTAEQMKNEGYEARQAGSPTVRTDDGKKINGGKKEELLLDMMPIPRKTPKEGTSNAPSPRAESFVIPKRTFAKTDIAGSKVVAQKERIDSAVPRPGVAKRSLDPPAAVAMLPLPSPESSPTLPNAKSIRPQRKRTKNSVPVKSALLSTQDRALMRLSRKRNSILMAAAELATQAPDIKSSRKGSATRMVGYEVYDVAGKLLPDLIARLSCATKREMALNRESYTDSFFGVSRLVSNAKGTSSSSIDECGENDLDARKINCYEELHFERPEDREFFQRKMYGTVFVPQILRGWITLIARNVRFERKSTGIRFNQDRDREEFAATLSKRYTFKKAVPRCEIPRENWQKLIRNQPGTVYLHYYNREDAERASDIFRDDLGQPLQIQLKLKAGAKIKISSSPASRPNLQRAPRRSCSSERSAPEPSPLSSQNGSARNTPSWRRERQPASKSDRFSRYDHSAPPPPAPWPRGEAQYGPSVSGNKRSRALLARRSRSRSRSKSFHSQHYDSSGQESRAMSGALKQSDTKPSVAHKRARPNGVNGNDSSIFHTHPDTPARKRARMLPCSPRRSPTSGQDRHMGDETTGCGPGVQEDAYIRSGSVAAPSSPLGASDGGDNRRAPQRAKSPSRRWQQESHNASAHSRRDSFSDNSRDRSTGSATQYRSSRPDRDSSKQISGSRPRASPPGRGLGGGRGDWYKERRGSREFGHGGAYDGNSREQRMHSIRGREGYNDRSGGESSRPRK</sequence>
<feature type="compositionally biased region" description="Polar residues" evidence="1">
    <location>
        <begin position="897"/>
        <end position="920"/>
    </location>
</feature>
<feature type="compositionally biased region" description="Basic and acidic residues" evidence="1">
    <location>
        <begin position="1034"/>
        <end position="1047"/>
    </location>
</feature>
<gene>
    <name evidence="2" type="ORF">PHYPSEUDO_010718</name>
</gene>
<feature type="compositionally biased region" description="Basic and acidic residues" evidence="1">
    <location>
        <begin position="230"/>
        <end position="239"/>
    </location>
</feature>
<feature type="region of interest" description="Disordered" evidence="1">
    <location>
        <begin position="510"/>
        <end position="537"/>
    </location>
</feature>
<feature type="compositionally biased region" description="Basic and acidic residues" evidence="1">
    <location>
        <begin position="1087"/>
        <end position="1099"/>
    </location>
</feature>
<feature type="compositionally biased region" description="Basic and acidic residues" evidence="1">
    <location>
        <begin position="210"/>
        <end position="220"/>
    </location>
</feature>
<accession>A0A8T1VAE6</accession>
<dbReference type="AlphaFoldDB" id="A0A8T1VAE6"/>
<feature type="compositionally biased region" description="Polar residues" evidence="1">
    <location>
        <begin position="329"/>
        <end position="339"/>
    </location>
</feature>
<reference evidence="2" key="1">
    <citation type="submission" date="2021-02" db="EMBL/GenBank/DDBJ databases">
        <authorList>
            <person name="Palmer J.M."/>
        </authorList>
    </citation>
    <scope>NUCLEOTIDE SEQUENCE</scope>
    <source>
        <strain evidence="2">SCRP734</strain>
    </source>
</reference>
<feature type="region of interest" description="Disordered" evidence="1">
    <location>
        <begin position="177"/>
        <end position="458"/>
    </location>
</feature>
<feature type="compositionally biased region" description="Basic and acidic residues" evidence="1">
    <location>
        <begin position="1107"/>
        <end position="1127"/>
    </location>
</feature>
<feature type="compositionally biased region" description="Basic residues" evidence="1">
    <location>
        <begin position="60"/>
        <end position="69"/>
    </location>
</feature>
<feature type="compositionally biased region" description="Basic residues" evidence="1">
    <location>
        <begin position="92"/>
        <end position="107"/>
    </location>
</feature>
<feature type="region of interest" description="Disordered" evidence="1">
    <location>
        <begin position="26"/>
        <end position="134"/>
    </location>
</feature>
<feature type="compositionally biased region" description="Basic residues" evidence="1">
    <location>
        <begin position="876"/>
        <end position="896"/>
    </location>
</feature>
<feature type="compositionally biased region" description="Basic and acidic residues" evidence="1">
    <location>
        <begin position="419"/>
        <end position="434"/>
    </location>
</feature>
<feature type="region of interest" description="Disordered" evidence="1">
    <location>
        <begin position="790"/>
        <end position="1135"/>
    </location>
</feature>
<feature type="compositionally biased region" description="Low complexity" evidence="1">
    <location>
        <begin position="1068"/>
        <end position="1078"/>
    </location>
</feature>
<dbReference type="OrthoDB" id="168385at2759"/>
<evidence type="ECO:0000256" key="1">
    <source>
        <dbReference type="SAM" id="MobiDB-lite"/>
    </source>
</evidence>
<evidence type="ECO:0000313" key="3">
    <source>
        <dbReference type="Proteomes" id="UP000694044"/>
    </source>
</evidence>